<dbReference type="AlphaFoldDB" id="A0A0G4GUI5"/>
<feature type="region of interest" description="Disordered" evidence="1">
    <location>
        <begin position="628"/>
        <end position="663"/>
    </location>
</feature>
<feature type="region of interest" description="Disordered" evidence="1">
    <location>
        <begin position="395"/>
        <end position="473"/>
    </location>
</feature>
<reference evidence="2" key="1">
    <citation type="submission" date="2014-11" db="EMBL/GenBank/DDBJ databases">
        <authorList>
            <person name="Otto D Thomas"/>
            <person name="Naeem Raeece"/>
        </authorList>
    </citation>
    <scope>NUCLEOTIDE SEQUENCE</scope>
</reference>
<proteinExistence type="predicted"/>
<dbReference type="EMBL" id="CDMZ01001547">
    <property type="protein sequence ID" value="CEM34221.1"/>
    <property type="molecule type" value="Genomic_DNA"/>
</dbReference>
<evidence type="ECO:0000256" key="1">
    <source>
        <dbReference type="SAM" id="MobiDB-lite"/>
    </source>
</evidence>
<gene>
    <name evidence="2" type="ORF">Cvel_751</name>
</gene>
<feature type="compositionally biased region" description="Basic residues" evidence="1">
    <location>
        <begin position="452"/>
        <end position="468"/>
    </location>
</feature>
<organism evidence="2">
    <name type="scientific">Chromera velia CCMP2878</name>
    <dbReference type="NCBI Taxonomy" id="1169474"/>
    <lineage>
        <taxon>Eukaryota</taxon>
        <taxon>Sar</taxon>
        <taxon>Alveolata</taxon>
        <taxon>Colpodellida</taxon>
        <taxon>Chromeraceae</taxon>
        <taxon>Chromera</taxon>
    </lineage>
</organism>
<accession>A0A0G4GUI5</accession>
<feature type="region of interest" description="Disordered" evidence="1">
    <location>
        <begin position="136"/>
        <end position="156"/>
    </location>
</feature>
<name>A0A0G4GUI5_9ALVE</name>
<dbReference type="VEuPathDB" id="CryptoDB:Cvel_751"/>
<feature type="compositionally biased region" description="Low complexity" evidence="1">
    <location>
        <begin position="420"/>
        <end position="438"/>
    </location>
</feature>
<feature type="compositionally biased region" description="Acidic residues" evidence="1">
    <location>
        <begin position="357"/>
        <end position="369"/>
    </location>
</feature>
<feature type="region of interest" description="Disordered" evidence="1">
    <location>
        <begin position="343"/>
        <end position="378"/>
    </location>
</feature>
<evidence type="ECO:0000313" key="2">
    <source>
        <dbReference type="EMBL" id="CEM34221.1"/>
    </source>
</evidence>
<protein>
    <submittedName>
        <fullName evidence="2">Uncharacterized protein</fullName>
    </submittedName>
</protein>
<sequence length="699" mass="77004">MKLPGHIFSLVIDCGSAHNGENVFFPHGDVVASSISVADEVDDVEAIGFSDDSREEGAGAAKLPKGGVSWPRSFRRSNGKFWKGSGGKRPSWCCWLSSSFHEVRLITKGTRVVAALNICGRQRRIEMPSRFPVPPASVVPTGDGEKKESAGKGKRKGRAGVGFVGGLPEGVWGNRVVVFLCDFSAVQFLCVCRTFSRLLPPPRRLSFLLQRVYSLLWHPRHPWPFPKVGSLLTHGYAPDKGTTQIWQTAIDSSDTAECTAEKAEGTPCSVKEKEEAIESWQLIGRDRLLFEAVTHELGWNFSICRPSIVFDQVSAWKQWGQRYRDACVSASVGGGEKVCFVSRHESKGEGGEKGAEDDSERDEDEELDKDDWGSGNMGGTEAALTFLRAIGEAAKSQCDSEEEGEKEDKKQKGTLGDKLSSSASSSAAAAASAAPDRSSASDEKQTPPNETKKKRGKRDGKKKRRPLKKRDVFPYPHSAEAAVRWIRGPFYGKDGAYLRWSSLRDKILSNRPPKKAQEALGKDKVTQWDVDWSVYAKAVPFRGVLWLHSSPQNLLEVCQALEPPPEGALCREGQLWGNESDHKLFWYRAWTGVIETPGPPRTSLPLGGWQPFRLDLKPRSTRFQTRVAAGGEDEAVNDTGAEANKPVLPTAETGEGEQPVPRGMLSPDIPFWSEWWNYSIEPLEDSVYSNALLESGNTE</sequence>
<feature type="compositionally biased region" description="Basic and acidic residues" evidence="1">
    <location>
        <begin position="343"/>
        <end position="356"/>
    </location>
</feature>